<proteinExistence type="inferred from homology"/>
<keyword evidence="7 9" id="KW-0472">Membrane</keyword>
<comment type="similarity">
    <text evidence="3">Belongs to the PIGC family.</text>
</comment>
<evidence type="ECO:0000313" key="10">
    <source>
        <dbReference type="EMBL" id="KAK1590814.1"/>
    </source>
</evidence>
<feature type="transmembrane region" description="Helical" evidence="9">
    <location>
        <begin position="431"/>
        <end position="451"/>
    </location>
</feature>
<evidence type="ECO:0000256" key="1">
    <source>
        <dbReference type="ARBA" id="ARBA00004141"/>
    </source>
</evidence>
<evidence type="ECO:0000256" key="8">
    <source>
        <dbReference type="SAM" id="MobiDB-lite"/>
    </source>
</evidence>
<keyword evidence="10" id="KW-0328">Glycosyltransferase</keyword>
<evidence type="ECO:0000256" key="6">
    <source>
        <dbReference type="ARBA" id="ARBA00022989"/>
    </source>
</evidence>
<name>A0AAD8Q074_9PEZI</name>
<feature type="transmembrane region" description="Helical" evidence="9">
    <location>
        <begin position="351"/>
        <end position="368"/>
    </location>
</feature>
<dbReference type="PANTHER" id="PTHR12982:SF0">
    <property type="entry name" value="PHOSPHATIDYLINOSITOL N-ACETYLGLUCOSAMINYLTRANSFERASE SUBUNIT C"/>
    <property type="match status" value="1"/>
</dbReference>
<comment type="pathway">
    <text evidence="2">Glycolipid biosynthesis; glycosylphosphatidylinositol-anchor biosynthesis.</text>
</comment>
<keyword evidence="4" id="KW-0337">GPI-anchor biosynthesis</keyword>
<comment type="subcellular location">
    <subcellularLocation>
        <location evidence="1">Membrane</location>
        <topology evidence="1">Multi-pass membrane protein</topology>
    </subcellularLocation>
</comment>
<dbReference type="InterPro" id="IPR009450">
    <property type="entry name" value="Plno_GlcNAc_GPI2"/>
</dbReference>
<evidence type="ECO:0000256" key="9">
    <source>
        <dbReference type="SAM" id="Phobius"/>
    </source>
</evidence>
<dbReference type="Pfam" id="PF06432">
    <property type="entry name" value="GPI2"/>
    <property type="match status" value="1"/>
</dbReference>
<keyword evidence="11" id="KW-1185">Reference proteome</keyword>
<dbReference type="GO" id="GO:0006506">
    <property type="term" value="P:GPI anchor biosynthetic process"/>
    <property type="evidence" value="ECO:0007669"/>
    <property type="project" value="UniProtKB-KW"/>
</dbReference>
<feature type="region of interest" description="Disordered" evidence="8">
    <location>
        <begin position="1"/>
        <end position="100"/>
    </location>
</feature>
<dbReference type="GO" id="GO:0000506">
    <property type="term" value="C:glycosylphosphatidylinositol-N-acetylglucosaminyltransferase (GPI-GnT) complex"/>
    <property type="evidence" value="ECO:0007669"/>
    <property type="project" value="TreeGrafter"/>
</dbReference>
<evidence type="ECO:0000256" key="7">
    <source>
        <dbReference type="ARBA" id="ARBA00023136"/>
    </source>
</evidence>
<feature type="region of interest" description="Disordered" evidence="8">
    <location>
        <begin position="208"/>
        <end position="312"/>
    </location>
</feature>
<comment type="caution">
    <text evidence="10">The sequence shown here is derived from an EMBL/GenBank/DDBJ whole genome shotgun (WGS) entry which is preliminary data.</text>
</comment>
<evidence type="ECO:0000256" key="5">
    <source>
        <dbReference type="ARBA" id="ARBA00022692"/>
    </source>
</evidence>
<reference evidence="10" key="1">
    <citation type="submission" date="2021-06" db="EMBL/GenBank/DDBJ databases">
        <title>Comparative genomics, transcriptomics and evolutionary studies reveal genomic signatures of adaptation to plant cell wall in hemibiotrophic fungi.</title>
        <authorList>
            <consortium name="DOE Joint Genome Institute"/>
            <person name="Baroncelli R."/>
            <person name="Diaz J.F."/>
            <person name="Benocci T."/>
            <person name="Peng M."/>
            <person name="Battaglia E."/>
            <person name="Haridas S."/>
            <person name="Andreopoulos W."/>
            <person name="Labutti K."/>
            <person name="Pangilinan J."/>
            <person name="Floch G.L."/>
            <person name="Makela M.R."/>
            <person name="Henrissat B."/>
            <person name="Grigoriev I.V."/>
            <person name="Crouch J.A."/>
            <person name="De Vries R.P."/>
            <person name="Sukno S.A."/>
            <person name="Thon M.R."/>
        </authorList>
    </citation>
    <scope>NUCLEOTIDE SEQUENCE</scope>
    <source>
        <strain evidence="10">CBS 125086</strain>
    </source>
</reference>
<evidence type="ECO:0000256" key="3">
    <source>
        <dbReference type="ARBA" id="ARBA00008321"/>
    </source>
</evidence>
<feature type="compositionally biased region" description="Low complexity" evidence="8">
    <location>
        <begin position="238"/>
        <end position="259"/>
    </location>
</feature>
<keyword evidence="10" id="KW-0808">Transferase</keyword>
<dbReference type="RefSeq" id="XP_060414281.1">
    <property type="nucleotide sequence ID" value="XM_060562739.1"/>
</dbReference>
<dbReference type="PANTHER" id="PTHR12982">
    <property type="entry name" value="PHOSPHATIDYLINOSITOL GLYCAN, CLASS C"/>
    <property type="match status" value="1"/>
</dbReference>
<dbReference type="Proteomes" id="UP001230504">
    <property type="component" value="Unassembled WGS sequence"/>
</dbReference>
<gene>
    <name evidence="10" type="ORF">LY79DRAFT_659175</name>
</gene>
<keyword evidence="5 9" id="KW-0812">Transmembrane</keyword>
<evidence type="ECO:0000313" key="11">
    <source>
        <dbReference type="Proteomes" id="UP001230504"/>
    </source>
</evidence>
<dbReference type="AlphaFoldDB" id="A0AAD8Q074"/>
<organism evidence="10 11">
    <name type="scientific">Colletotrichum navitas</name>
    <dbReference type="NCBI Taxonomy" id="681940"/>
    <lineage>
        <taxon>Eukaryota</taxon>
        <taxon>Fungi</taxon>
        <taxon>Dikarya</taxon>
        <taxon>Ascomycota</taxon>
        <taxon>Pezizomycotina</taxon>
        <taxon>Sordariomycetes</taxon>
        <taxon>Hypocreomycetidae</taxon>
        <taxon>Glomerellales</taxon>
        <taxon>Glomerellaceae</taxon>
        <taxon>Colletotrichum</taxon>
        <taxon>Colletotrichum graminicola species complex</taxon>
    </lineage>
</organism>
<feature type="transmembrane region" description="Helical" evidence="9">
    <location>
        <begin position="471"/>
        <end position="494"/>
    </location>
</feature>
<evidence type="ECO:0000256" key="2">
    <source>
        <dbReference type="ARBA" id="ARBA00004687"/>
    </source>
</evidence>
<feature type="compositionally biased region" description="Low complexity" evidence="8">
    <location>
        <begin position="269"/>
        <end position="286"/>
    </location>
</feature>
<feature type="compositionally biased region" description="Basic residues" evidence="8">
    <location>
        <begin position="78"/>
        <end position="90"/>
    </location>
</feature>
<dbReference type="EMBL" id="JAHLJV010000028">
    <property type="protein sequence ID" value="KAK1590814.1"/>
    <property type="molecule type" value="Genomic_DNA"/>
</dbReference>
<sequence>MSPTTPTDFASLPPPLTRSSTVPVGSSTGGTNTTNNSNTNITRQDPSRLAPEDAFLATSPPRRPIPSFPDASAAPDHHRAHRAHRAHLRHSTVGDRSRSRRTRKRTWKKLMWVKQSYPDNYTDQDTFLESLQRNPRLQPYDFWPLVADSTVIVQHVCSVIIFIVCFVLIQKQRVPPTSVVSFSSLATFLGWLLWERWEADEERKELGRLAGGATVAGRREPSRRTSSMRRPPSHADDTSAATTAASSLTNLSSAATTAAPERPTRHSHSASASSLISTTSATSQSAYRRHSQEIMNQAPPRRSSFPLPGDDNSRLNQRLSTVKSAILIYSTLLGLSPILKSLTKSTSPDSIWAMSFWLLTINIFFFDYSGGVRVNIPASLSTNAALMASTVLASRLPSTGQVFSLTLFSIEVFGLFPVFRRYARHRSSGYNYAMTALLVLGAGAGVGVIVGDDGGVAATAATAAGWPWKSAVAGMVVSVLISAVAMGGCSWWLIGLQKYKNEIYGPWDPARPIIMSRRLWEDG</sequence>
<dbReference type="GeneID" id="85446979"/>
<dbReference type="GO" id="GO:0016757">
    <property type="term" value="F:glycosyltransferase activity"/>
    <property type="evidence" value="ECO:0007669"/>
    <property type="project" value="UniProtKB-KW"/>
</dbReference>
<keyword evidence="6 9" id="KW-1133">Transmembrane helix</keyword>
<protein>
    <submittedName>
        <fullName evidence="10">Phosphatidylinositol N-acetylglucosaminyltransferase</fullName>
    </submittedName>
</protein>
<feature type="compositionally biased region" description="Low complexity" evidence="8">
    <location>
        <begin position="25"/>
        <end position="40"/>
    </location>
</feature>
<evidence type="ECO:0000256" key="4">
    <source>
        <dbReference type="ARBA" id="ARBA00022502"/>
    </source>
</evidence>
<accession>A0AAD8Q074</accession>